<dbReference type="NCBIfam" id="TIGR00044">
    <property type="entry name" value="YggS family pyridoxal phosphate-dependent enzyme"/>
    <property type="match status" value="1"/>
</dbReference>
<dbReference type="HAMAP" id="MF_02087">
    <property type="entry name" value="PLP_homeostasis"/>
    <property type="match status" value="1"/>
</dbReference>
<dbReference type="STRING" id="559295.C5DIR8"/>
<dbReference type="InterPro" id="IPR011078">
    <property type="entry name" value="PyrdxlP_homeostasis"/>
</dbReference>
<protein>
    <recommendedName>
        <fullName evidence="2">Pyridoxal phosphate homeostasis protein</fullName>
        <shortName evidence="2">PLP homeostasis protein</shortName>
    </recommendedName>
</protein>
<dbReference type="Proteomes" id="UP000002036">
    <property type="component" value="Chromosome E"/>
</dbReference>
<dbReference type="AlphaFoldDB" id="C5DIR8"/>
<proteinExistence type="inferred from homology"/>
<evidence type="ECO:0000313" key="6">
    <source>
        <dbReference type="EMBL" id="CAR23679.1"/>
    </source>
</evidence>
<evidence type="ECO:0000256" key="2">
    <source>
        <dbReference type="HAMAP-Rule" id="MF_03225"/>
    </source>
</evidence>
<evidence type="ECO:0000256" key="4">
    <source>
        <dbReference type="RuleBase" id="RU004514"/>
    </source>
</evidence>
<dbReference type="FunFam" id="3.20.20.10:FF:000007">
    <property type="entry name" value="Pyridoxal phosphate homeostasis protein"/>
    <property type="match status" value="1"/>
</dbReference>
<dbReference type="EMBL" id="CU928169">
    <property type="protein sequence ID" value="CAR23679.1"/>
    <property type="molecule type" value="Genomic_DNA"/>
</dbReference>
<comment type="function">
    <text evidence="2">Pyridoxal 5'-phosphate (PLP)-binding protein, which may be involved in intracellular homeostatic regulation of pyridoxal 5'-phosphate (PLP), the active form of vitamin B6.</text>
</comment>
<dbReference type="OrthoDB" id="10264196at2759"/>
<feature type="domain" description="Alanine racemase N-terminal" evidence="5">
    <location>
        <begin position="29"/>
        <end position="248"/>
    </location>
</feature>
<dbReference type="OMA" id="PLEWHMI"/>
<feature type="modified residue" description="N6-(pyridoxal phosphate)lysine" evidence="2 3">
    <location>
        <position position="48"/>
    </location>
</feature>
<dbReference type="GO" id="GO:0030170">
    <property type="term" value="F:pyridoxal phosphate binding"/>
    <property type="evidence" value="ECO:0007669"/>
    <property type="project" value="UniProtKB-UniRule"/>
</dbReference>
<dbReference type="InterPro" id="IPR029066">
    <property type="entry name" value="PLP-binding_barrel"/>
</dbReference>
<organism evidence="6 7">
    <name type="scientific">Lachancea thermotolerans (strain ATCC 56472 / CBS 6340 / NRRL Y-8284)</name>
    <name type="common">Yeast</name>
    <name type="synonym">Kluyveromyces thermotolerans</name>
    <dbReference type="NCBI Taxonomy" id="559295"/>
    <lineage>
        <taxon>Eukaryota</taxon>
        <taxon>Fungi</taxon>
        <taxon>Dikarya</taxon>
        <taxon>Ascomycota</taxon>
        <taxon>Saccharomycotina</taxon>
        <taxon>Saccharomycetes</taxon>
        <taxon>Saccharomycetales</taxon>
        <taxon>Saccharomycetaceae</taxon>
        <taxon>Lachancea</taxon>
    </lineage>
</organism>
<evidence type="ECO:0000259" key="5">
    <source>
        <dbReference type="Pfam" id="PF01168"/>
    </source>
</evidence>
<dbReference type="PANTHER" id="PTHR10146">
    <property type="entry name" value="PROLINE SYNTHETASE CO-TRANSCRIBED BACTERIAL HOMOLOG PROTEIN"/>
    <property type="match status" value="1"/>
</dbReference>
<dbReference type="Pfam" id="PF01168">
    <property type="entry name" value="Ala_racemase_N"/>
    <property type="match status" value="1"/>
</dbReference>
<evidence type="ECO:0000256" key="3">
    <source>
        <dbReference type="PIRSR" id="PIRSR004848-1"/>
    </source>
</evidence>
<gene>
    <name evidence="6" type="ordered locus">KLTH0E14652g</name>
</gene>
<dbReference type="KEGG" id="lth:KLTH0E14652g"/>
<dbReference type="SUPFAM" id="SSF51419">
    <property type="entry name" value="PLP-binding barrel"/>
    <property type="match status" value="1"/>
</dbReference>
<keyword evidence="1 2" id="KW-0663">Pyridoxal phosphate</keyword>
<dbReference type="eggNOG" id="KOG3157">
    <property type="taxonomic scope" value="Eukaryota"/>
</dbReference>
<evidence type="ECO:0000313" key="7">
    <source>
        <dbReference type="Proteomes" id="UP000002036"/>
    </source>
</evidence>
<dbReference type="Gene3D" id="3.20.20.10">
    <property type="entry name" value="Alanine racemase"/>
    <property type="match status" value="1"/>
</dbReference>
<name>C5DIR8_LACTC</name>
<dbReference type="FunCoup" id="C5DIR8">
    <property type="interactions" value="513"/>
</dbReference>
<dbReference type="PIRSF" id="PIRSF004848">
    <property type="entry name" value="YBL036c_PLPDEIII"/>
    <property type="match status" value="1"/>
</dbReference>
<keyword evidence="7" id="KW-1185">Reference proteome</keyword>
<reference evidence="6 7" key="1">
    <citation type="journal article" date="2009" name="Genome Res.">
        <title>Comparative genomics of protoploid Saccharomycetaceae.</title>
        <authorList>
            <consortium name="The Genolevures Consortium"/>
            <person name="Souciet J.-L."/>
            <person name="Dujon B."/>
            <person name="Gaillardin C."/>
            <person name="Johnston M."/>
            <person name="Baret P.V."/>
            <person name="Cliften P."/>
            <person name="Sherman D.J."/>
            <person name="Weissenbach J."/>
            <person name="Westhof E."/>
            <person name="Wincker P."/>
            <person name="Jubin C."/>
            <person name="Poulain J."/>
            <person name="Barbe V."/>
            <person name="Segurens B."/>
            <person name="Artiguenave F."/>
            <person name="Anthouard V."/>
            <person name="Vacherie B."/>
            <person name="Val M.-E."/>
            <person name="Fulton R.S."/>
            <person name="Minx P."/>
            <person name="Wilson R."/>
            <person name="Durrens P."/>
            <person name="Jean G."/>
            <person name="Marck C."/>
            <person name="Martin T."/>
            <person name="Nikolski M."/>
            <person name="Rolland T."/>
            <person name="Seret M.-L."/>
            <person name="Casaregola S."/>
            <person name="Despons L."/>
            <person name="Fairhead C."/>
            <person name="Fischer G."/>
            <person name="Lafontaine I."/>
            <person name="Leh V."/>
            <person name="Lemaire M."/>
            <person name="de Montigny J."/>
            <person name="Neuveglise C."/>
            <person name="Thierry A."/>
            <person name="Blanc-Lenfle I."/>
            <person name="Bleykasten C."/>
            <person name="Diffels J."/>
            <person name="Fritsch E."/>
            <person name="Frangeul L."/>
            <person name="Goeffon A."/>
            <person name="Jauniaux N."/>
            <person name="Kachouri-Lafond R."/>
            <person name="Payen C."/>
            <person name="Potier S."/>
            <person name="Pribylova L."/>
            <person name="Ozanne C."/>
            <person name="Richard G.-F."/>
            <person name="Sacerdot C."/>
            <person name="Straub M.-L."/>
            <person name="Talla E."/>
        </authorList>
    </citation>
    <scope>NUCLEOTIDE SEQUENCE [LARGE SCALE GENOMIC DNA]</scope>
    <source>
        <strain evidence="7">ATCC 56472 / CBS 6340 / NRRL Y-8284</strain>
    </source>
</reference>
<dbReference type="PANTHER" id="PTHR10146:SF14">
    <property type="entry name" value="PYRIDOXAL PHOSPHATE HOMEOSTASIS PROTEIN"/>
    <property type="match status" value="1"/>
</dbReference>
<accession>C5DIR8</accession>
<dbReference type="GeneID" id="8292286"/>
<sequence>MLSWISKRAMSELRKNELLSSYEAVKATVDSYVKGCGRNDVSLLPVSKLKPASDIQLLYDHGLRSFGENYVQELISKAEILPKDIRWHFIGGLQTNKCKDLAKVENLYAVETIDSLKKAKKLNEARAKLHPQANKILCNVQINTSEEAQKSGLSDEKEIFEVVQFMLSDEATNIELGGLMTIGSWDVSHSETEENHDFAVLCQWKKKIDDKFSTDLKLSMGMSSDFKQAINQGTSQVRIGTDIFGTRPSRAEASI</sequence>
<comment type="similarity">
    <text evidence="2 4">Belongs to the pyridoxal phosphate-binding protein YggS/PROSC family.</text>
</comment>
<dbReference type="CDD" id="cd06822">
    <property type="entry name" value="PLPDE_III_YBL036c_euk"/>
    <property type="match status" value="1"/>
</dbReference>
<comment type="cofactor">
    <cofactor evidence="3">
        <name>pyridoxal 5'-phosphate</name>
        <dbReference type="ChEBI" id="CHEBI:597326"/>
    </cofactor>
</comment>
<dbReference type="InterPro" id="IPR001608">
    <property type="entry name" value="Ala_racemase_N"/>
</dbReference>
<dbReference type="HOGENOM" id="CLU_059988_2_0_1"/>
<dbReference type="PROSITE" id="PS01211">
    <property type="entry name" value="UPF0001"/>
    <property type="match status" value="1"/>
</dbReference>
<evidence type="ECO:0000256" key="1">
    <source>
        <dbReference type="ARBA" id="ARBA00022898"/>
    </source>
</evidence>
<dbReference type="RefSeq" id="XP_002554116.1">
    <property type="nucleotide sequence ID" value="XM_002554070.1"/>
</dbReference>
<dbReference type="InParanoid" id="C5DIR8"/>